<evidence type="ECO:0008006" key="4">
    <source>
        <dbReference type="Google" id="ProtNLM"/>
    </source>
</evidence>
<gene>
    <name evidence="2" type="ORF">WDV06_29705</name>
</gene>
<proteinExistence type="predicted"/>
<feature type="compositionally biased region" description="Pro residues" evidence="1">
    <location>
        <begin position="74"/>
        <end position="83"/>
    </location>
</feature>
<organism evidence="2 3">
    <name type="scientific">Streptomyces racemochromogenes</name>
    <dbReference type="NCBI Taxonomy" id="67353"/>
    <lineage>
        <taxon>Bacteria</taxon>
        <taxon>Bacillati</taxon>
        <taxon>Actinomycetota</taxon>
        <taxon>Actinomycetes</taxon>
        <taxon>Kitasatosporales</taxon>
        <taxon>Streptomycetaceae</taxon>
        <taxon>Streptomyces</taxon>
    </lineage>
</organism>
<protein>
    <recommendedName>
        <fullName evidence="4">CsbD family protein</fullName>
    </recommendedName>
</protein>
<evidence type="ECO:0000256" key="1">
    <source>
        <dbReference type="SAM" id="MobiDB-lite"/>
    </source>
</evidence>
<dbReference type="RefSeq" id="WP_395512893.1">
    <property type="nucleotide sequence ID" value="NZ_JBBDHD010000115.1"/>
</dbReference>
<reference evidence="2 3" key="1">
    <citation type="submission" date="2024-03" db="EMBL/GenBank/DDBJ databases">
        <title>Whole genome sequencing of Streptomyces racemochromogenes, to identify antimicrobial biosynthetic gene clusters.</title>
        <authorList>
            <person name="Suryawanshi P."/>
            <person name="Krishnaraj P.U."/>
            <person name="Arun Y.P."/>
            <person name="Suryawanshi M.P."/>
            <person name="Rakshit O."/>
        </authorList>
    </citation>
    <scope>NUCLEOTIDE SEQUENCE [LARGE SCALE GENOMIC DNA]</scope>
    <source>
        <strain evidence="2 3">AUDT626</strain>
    </source>
</reference>
<feature type="compositionally biased region" description="Basic and acidic residues" evidence="1">
    <location>
        <begin position="1"/>
        <end position="19"/>
    </location>
</feature>
<evidence type="ECO:0000313" key="3">
    <source>
        <dbReference type="Proteomes" id="UP001610631"/>
    </source>
</evidence>
<accession>A0ABW7PLG0</accession>
<name>A0ABW7PLG0_9ACTN</name>
<comment type="caution">
    <text evidence="2">The sequence shown here is derived from an EMBL/GenBank/DDBJ whole genome shotgun (WGS) entry which is preliminary data.</text>
</comment>
<keyword evidence="3" id="KW-1185">Reference proteome</keyword>
<feature type="region of interest" description="Disordered" evidence="1">
    <location>
        <begin position="1"/>
        <end position="83"/>
    </location>
</feature>
<dbReference type="Proteomes" id="UP001610631">
    <property type="component" value="Unassembled WGS sequence"/>
</dbReference>
<sequence>MPDPQERKDGRSPLERVTGENDVSPEEERRRGTPRSDGKGRLQEAAEKVKEAAREAMGTGKRETADEGGQGLPEDPPYPAHRA</sequence>
<feature type="compositionally biased region" description="Basic and acidic residues" evidence="1">
    <location>
        <begin position="26"/>
        <end position="65"/>
    </location>
</feature>
<evidence type="ECO:0000313" key="2">
    <source>
        <dbReference type="EMBL" id="MFH7599241.1"/>
    </source>
</evidence>
<dbReference type="EMBL" id="JBBDHD010000115">
    <property type="protein sequence ID" value="MFH7599241.1"/>
    <property type="molecule type" value="Genomic_DNA"/>
</dbReference>